<dbReference type="PANTHER" id="PTHR33393">
    <property type="entry name" value="POLYGLUTAMINE SYNTHESIS ACCESSORY PROTEIN RV0574C-RELATED"/>
    <property type="match status" value="1"/>
</dbReference>
<dbReference type="PANTHER" id="PTHR33393:SF13">
    <property type="entry name" value="PGA BIOSYNTHESIS PROTEIN CAPA"/>
    <property type="match status" value="1"/>
</dbReference>
<reference evidence="1 2" key="1">
    <citation type="submission" date="2019-10" db="EMBL/GenBank/DDBJ databases">
        <authorList>
            <person name="Karimi E."/>
        </authorList>
    </citation>
    <scope>NUCLEOTIDE SEQUENCE [LARGE SCALE GENOMIC DNA]</scope>
    <source>
        <strain evidence="1">Bacillus sp. 71</strain>
    </source>
</reference>
<evidence type="ECO:0000313" key="1">
    <source>
        <dbReference type="EMBL" id="VXC63136.1"/>
    </source>
</evidence>
<dbReference type="Proteomes" id="UP000437562">
    <property type="component" value="Unassembled WGS sequence"/>
</dbReference>
<proteinExistence type="predicted"/>
<evidence type="ECO:0000313" key="2">
    <source>
        <dbReference type="Proteomes" id="UP000437562"/>
    </source>
</evidence>
<name>A0A654A6F6_BACMY</name>
<dbReference type="InterPro" id="IPR052169">
    <property type="entry name" value="CW_Biosynth-Accessory"/>
</dbReference>
<protein>
    <submittedName>
        <fullName evidence="1">Uncharacterized protein</fullName>
    </submittedName>
</protein>
<gene>
    <name evidence="1" type="ORF">BACI71_40488</name>
</gene>
<dbReference type="EMBL" id="CABWMC010000029">
    <property type="protein sequence ID" value="VXC63136.1"/>
    <property type="molecule type" value="Genomic_DNA"/>
</dbReference>
<sequence>MQGFEYYNKVPVAYSLGNFLFPDYVKNHSAETGVLTMKFKGENEQMSFNPYIIRNNQITPTQGQEKQNMLQYLQSISNDVQIEQDGKIINMR</sequence>
<organism evidence="1 2">
    <name type="scientific">Bacillus mycoides</name>
    <dbReference type="NCBI Taxonomy" id="1405"/>
    <lineage>
        <taxon>Bacteria</taxon>
        <taxon>Bacillati</taxon>
        <taxon>Bacillota</taxon>
        <taxon>Bacilli</taxon>
        <taxon>Bacillales</taxon>
        <taxon>Bacillaceae</taxon>
        <taxon>Bacillus</taxon>
        <taxon>Bacillus cereus group</taxon>
    </lineage>
</organism>
<accession>A0A654A6F6</accession>
<dbReference type="AlphaFoldDB" id="A0A654A6F6"/>